<feature type="domain" description="PucR C-terminal helix-turn-helix" evidence="2">
    <location>
        <begin position="480"/>
        <end position="534"/>
    </location>
</feature>
<evidence type="ECO:0000313" key="3">
    <source>
        <dbReference type="EMBL" id="MBB3074189.1"/>
    </source>
</evidence>
<evidence type="ECO:0000256" key="1">
    <source>
        <dbReference type="SAM" id="MobiDB-lite"/>
    </source>
</evidence>
<feature type="compositionally biased region" description="Polar residues" evidence="1">
    <location>
        <begin position="224"/>
        <end position="236"/>
    </location>
</feature>
<dbReference type="Gene3D" id="1.10.10.2840">
    <property type="entry name" value="PucR C-terminal helix-turn-helix domain"/>
    <property type="match status" value="1"/>
</dbReference>
<sequence length="541" mass="54705">MKELAGRLTALDPDAGAAVRVIAYFDRLAESRAGVEALVRGAAVLSGCPARLVDPERRVHVRVEPDGTRQDTETPPNPTWPSARLSPNGSAILWLERGGTERDGGAVERAAAGPGGGVAEQVGVTPGRVVTSQAGAEPGTADTEVTGATPSRVDAEQAGAASGQATPGDTGATPSQADAKQAGAPPGVAIAEHAAATPTQADARQAGAQPDTAHSEQAGAQPDTADTAQAGATPSQVDARRAGAAPGVAMVVTKQVRAEPGVVIAEDTGAATSQVVAKQTGAAPGTVVAESAVPALSVVDAVILERAAVALRLVLDRTRGRAPVDDPALVETLLDATAPEQARLYAARRLGLDATAPARVLAPLNNRPLVVPAGTEGASHGGPGVSESRPASPEARFGAGRLGVGPAVPVLELPRSWAAARTALRFTAEGTPQDPGPRVVHADELGGIALLADLVVPGAEPPPDVRALETAAATTPWLPATLHAVASTASLRAAAAGINVHHSTLQDRLTHAEHLLGWPVRTPQGRLRLQLALAMRHLARP</sequence>
<feature type="region of interest" description="Disordered" evidence="1">
    <location>
        <begin position="64"/>
        <end position="87"/>
    </location>
</feature>
<evidence type="ECO:0000313" key="4">
    <source>
        <dbReference type="Proteomes" id="UP000572907"/>
    </source>
</evidence>
<organism evidence="3 4">
    <name type="scientific">Streptomyces violarus</name>
    <dbReference type="NCBI Taxonomy" id="67380"/>
    <lineage>
        <taxon>Bacteria</taxon>
        <taxon>Bacillati</taxon>
        <taxon>Actinomycetota</taxon>
        <taxon>Actinomycetes</taxon>
        <taxon>Kitasatosporales</taxon>
        <taxon>Streptomycetaceae</taxon>
        <taxon>Streptomyces</taxon>
    </lineage>
</organism>
<dbReference type="EMBL" id="JACHXE010000001">
    <property type="protein sequence ID" value="MBB3074189.1"/>
    <property type="molecule type" value="Genomic_DNA"/>
</dbReference>
<feature type="region of interest" description="Disordered" evidence="1">
    <location>
        <begin position="372"/>
        <end position="398"/>
    </location>
</feature>
<dbReference type="InterPro" id="IPR025736">
    <property type="entry name" value="PucR_C-HTH_dom"/>
</dbReference>
<feature type="compositionally biased region" description="Polar residues" evidence="1">
    <location>
        <begin position="163"/>
        <end position="178"/>
    </location>
</feature>
<reference evidence="3 4" key="1">
    <citation type="submission" date="2020-08" db="EMBL/GenBank/DDBJ databases">
        <title>Genomic Encyclopedia of Type Strains, Phase III (KMG-III): the genomes of soil and plant-associated and newly described type strains.</title>
        <authorList>
            <person name="Whitman W."/>
        </authorList>
    </citation>
    <scope>NUCLEOTIDE SEQUENCE [LARGE SCALE GENOMIC DNA]</scope>
    <source>
        <strain evidence="3 4">CECT 3237</strain>
    </source>
</reference>
<dbReference type="Proteomes" id="UP000572907">
    <property type="component" value="Unassembled WGS sequence"/>
</dbReference>
<protein>
    <recommendedName>
        <fullName evidence="2">PucR C-terminal helix-turn-helix domain-containing protein</fullName>
    </recommendedName>
</protein>
<proteinExistence type="predicted"/>
<evidence type="ECO:0000259" key="2">
    <source>
        <dbReference type="Pfam" id="PF13556"/>
    </source>
</evidence>
<dbReference type="AlphaFoldDB" id="A0A7W4ZKL8"/>
<accession>A0A7W4ZKL8</accession>
<dbReference type="InterPro" id="IPR042070">
    <property type="entry name" value="PucR_C-HTH_sf"/>
</dbReference>
<dbReference type="Pfam" id="PF13556">
    <property type="entry name" value="HTH_30"/>
    <property type="match status" value="1"/>
</dbReference>
<name>A0A7W4ZKL8_9ACTN</name>
<comment type="caution">
    <text evidence="3">The sequence shown here is derived from an EMBL/GenBank/DDBJ whole genome shotgun (WGS) entry which is preliminary data.</text>
</comment>
<gene>
    <name evidence="3" type="ORF">FHS41_000658</name>
</gene>
<feature type="region of interest" description="Disordered" evidence="1">
    <location>
        <begin position="153"/>
        <end position="241"/>
    </location>
</feature>
<keyword evidence="4" id="KW-1185">Reference proteome</keyword>